<dbReference type="InParanoid" id="A0A0R0EHU0"/>
<organism evidence="1">
    <name type="scientific">Glycine max</name>
    <name type="common">Soybean</name>
    <name type="synonym">Glycine hispida</name>
    <dbReference type="NCBI Taxonomy" id="3847"/>
    <lineage>
        <taxon>Eukaryota</taxon>
        <taxon>Viridiplantae</taxon>
        <taxon>Streptophyta</taxon>
        <taxon>Embryophyta</taxon>
        <taxon>Tracheophyta</taxon>
        <taxon>Spermatophyta</taxon>
        <taxon>Magnoliopsida</taxon>
        <taxon>eudicotyledons</taxon>
        <taxon>Gunneridae</taxon>
        <taxon>Pentapetalae</taxon>
        <taxon>rosids</taxon>
        <taxon>fabids</taxon>
        <taxon>Fabales</taxon>
        <taxon>Fabaceae</taxon>
        <taxon>Papilionoideae</taxon>
        <taxon>50 kb inversion clade</taxon>
        <taxon>NPAAA clade</taxon>
        <taxon>indigoferoid/millettioid clade</taxon>
        <taxon>Phaseoleae</taxon>
        <taxon>Glycine</taxon>
        <taxon>Glycine subgen. Soja</taxon>
    </lineage>
</organism>
<dbReference type="Gramene" id="KRG93488">
    <property type="protein sequence ID" value="KRG93488"/>
    <property type="gene ID" value="GLYMA_19G019500"/>
</dbReference>
<protein>
    <submittedName>
        <fullName evidence="1 2">Uncharacterized protein</fullName>
    </submittedName>
</protein>
<reference evidence="2" key="2">
    <citation type="submission" date="2018-02" db="UniProtKB">
        <authorList>
            <consortium name="EnsemblPlants"/>
        </authorList>
    </citation>
    <scope>IDENTIFICATION</scope>
    <source>
        <strain evidence="2">Williams 82</strain>
    </source>
</reference>
<evidence type="ECO:0000313" key="3">
    <source>
        <dbReference type="Proteomes" id="UP000008827"/>
    </source>
</evidence>
<keyword evidence="3" id="KW-1185">Reference proteome</keyword>
<reference evidence="1 2" key="1">
    <citation type="journal article" date="2010" name="Nature">
        <title>Genome sequence of the palaeopolyploid soybean.</title>
        <authorList>
            <person name="Schmutz J."/>
            <person name="Cannon S.B."/>
            <person name="Schlueter J."/>
            <person name="Ma J."/>
            <person name="Mitros T."/>
            <person name="Nelson W."/>
            <person name="Hyten D.L."/>
            <person name="Song Q."/>
            <person name="Thelen J.J."/>
            <person name="Cheng J."/>
            <person name="Xu D."/>
            <person name="Hellsten U."/>
            <person name="May G.D."/>
            <person name="Yu Y."/>
            <person name="Sakurai T."/>
            <person name="Umezawa T."/>
            <person name="Bhattacharyya M.K."/>
            <person name="Sandhu D."/>
            <person name="Valliyodan B."/>
            <person name="Lindquist E."/>
            <person name="Peto M."/>
            <person name="Grant D."/>
            <person name="Shu S."/>
            <person name="Goodstein D."/>
            <person name="Barry K."/>
            <person name="Futrell-Griggs M."/>
            <person name="Abernathy B."/>
            <person name="Du J."/>
            <person name="Tian Z."/>
            <person name="Zhu L."/>
            <person name="Gill N."/>
            <person name="Joshi T."/>
            <person name="Libault M."/>
            <person name="Sethuraman A."/>
            <person name="Zhang X.-C."/>
            <person name="Shinozaki K."/>
            <person name="Nguyen H.T."/>
            <person name="Wing R.A."/>
            <person name="Cregan P."/>
            <person name="Specht J."/>
            <person name="Grimwood J."/>
            <person name="Rokhsar D."/>
            <person name="Stacey G."/>
            <person name="Shoemaker R.C."/>
            <person name="Jackson S.A."/>
        </authorList>
    </citation>
    <scope>NUCLEOTIDE SEQUENCE</scope>
    <source>
        <strain evidence="2">cv. Williams 82</strain>
        <tissue evidence="1">Callus</tissue>
    </source>
</reference>
<dbReference type="EMBL" id="CM000852">
    <property type="protein sequence ID" value="KRG93488.1"/>
    <property type="molecule type" value="Genomic_DNA"/>
</dbReference>
<dbReference type="Proteomes" id="UP000008827">
    <property type="component" value="Chromosome 19"/>
</dbReference>
<evidence type="ECO:0000313" key="2">
    <source>
        <dbReference type="EnsemblPlants" id="KRG93488"/>
    </source>
</evidence>
<proteinExistence type="predicted"/>
<dbReference type="AlphaFoldDB" id="A0A0R0EHU0"/>
<reference evidence="1" key="3">
    <citation type="submission" date="2018-07" db="EMBL/GenBank/DDBJ databases">
        <title>WGS assembly of Glycine max.</title>
        <authorList>
            <person name="Schmutz J."/>
            <person name="Cannon S."/>
            <person name="Schlueter J."/>
            <person name="Ma J."/>
            <person name="Mitros T."/>
            <person name="Nelson W."/>
            <person name="Hyten D."/>
            <person name="Song Q."/>
            <person name="Thelen J."/>
            <person name="Cheng J."/>
            <person name="Xu D."/>
            <person name="Hellsten U."/>
            <person name="May G."/>
            <person name="Yu Y."/>
            <person name="Sakurai T."/>
            <person name="Umezawa T."/>
            <person name="Bhattacharyya M."/>
            <person name="Sandhu D."/>
            <person name="Valliyodan B."/>
            <person name="Lindquist E."/>
            <person name="Peto M."/>
            <person name="Grant D."/>
            <person name="Shu S."/>
            <person name="Goodstein D."/>
            <person name="Barry K."/>
            <person name="Futrell-Griggs M."/>
            <person name="Abernathy B."/>
            <person name="Du J."/>
            <person name="Tian Z."/>
            <person name="Zhu L."/>
            <person name="Gill N."/>
            <person name="Joshi T."/>
            <person name="Libault M."/>
            <person name="Sethuraman A."/>
            <person name="Zhang X."/>
            <person name="Shinozaki K."/>
            <person name="Nguyen H."/>
            <person name="Wing R."/>
            <person name="Cregan P."/>
            <person name="Specht J."/>
            <person name="Grimwood J."/>
            <person name="Rokhsar D."/>
            <person name="Stacey G."/>
            <person name="Shoemaker R."/>
            <person name="Jackson S."/>
        </authorList>
    </citation>
    <scope>NUCLEOTIDE SEQUENCE</scope>
    <source>
        <tissue evidence="1">Callus</tissue>
    </source>
</reference>
<sequence length="214" mass="24548">MDTRLRVIGDPMNEVQRIDLSKCVVLLTHPSFEVDNDKRRRSNWRCGRGSEEWEVQEACRAVSSYLGELGVSLEDSVWMASKSPEYVKMLVEGVRDLEQWHEWDAGLSFRDKILHIAPQKGDKGKVAYLETLGFSLSSSMNIARYFSADTLTLPSLMHKMDLADKDYAKLLLKYPWLLSTSIQDNSAKFNISYAPQSKCIKKTRMQKRVDACME</sequence>
<accession>A0A0R0EHU0</accession>
<gene>
    <name evidence="1" type="ORF">GLYMA_19G019500</name>
</gene>
<name>A0A0R0EHU0_SOYBN</name>
<evidence type="ECO:0000313" key="1">
    <source>
        <dbReference type="EMBL" id="KRG93488.1"/>
    </source>
</evidence>
<dbReference type="EnsemblPlants" id="KRG93488">
    <property type="protein sequence ID" value="KRG93488"/>
    <property type="gene ID" value="GLYMA_19G019500"/>
</dbReference>